<protein>
    <submittedName>
        <fullName evidence="2">Uncharacterized protein</fullName>
    </submittedName>
</protein>
<keyword evidence="1" id="KW-0812">Transmembrane</keyword>
<reference evidence="2 3" key="1">
    <citation type="submission" date="2016-03" db="EMBL/GenBank/DDBJ databases">
        <title>Chemosynthetic sulphur-oxidizing symbionts of marine invertebrate animals are capable of nitrogen fixation.</title>
        <authorList>
            <person name="Petersen J.M."/>
            <person name="Kemper A."/>
            <person name="Gruber-Vodicka H."/>
            <person name="Cardini U."/>
            <person name="Geest Mvander."/>
            <person name="Kleiner M."/>
            <person name="Bulgheresi S."/>
            <person name="Fussmann M."/>
            <person name="Herbold C."/>
            <person name="Seah B.K.B."/>
            <person name="Antony C.Paul."/>
            <person name="Liu D."/>
            <person name="Belitz A."/>
            <person name="Weber M."/>
        </authorList>
    </citation>
    <scope>NUCLEOTIDE SEQUENCE [LARGE SCALE GENOMIC DNA]</scope>
    <source>
        <strain evidence="2">G_D</strain>
    </source>
</reference>
<accession>A0A1E2UN54</accession>
<dbReference type="AlphaFoldDB" id="A0A1E2UN54"/>
<comment type="caution">
    <text evidence="2">The sequence shown here is derived from an EMBL/GenBank/DDBJ whole genome shotgun (WGS) entry which is preliminary data.</text>
</comment>
<proteinExistence type="predicted"/>
<feature type="transmembrane region" description="Helical" evidence="1">
    <location>
        <begin position="64"/>
        <end position="83"/>
    </location>
</feature>
<dbReference type="EMBL" id="LVJZ01000003">
    <property type="protein sequence ID" value="ODB96188.1"/>
    <property type="molecule type" value="Genomic_DNA"/>
</dbReference>
<evidence type="ECO:0000313" key="2">
    <source>
        <dbReference type="EMBL" id="ODB96188.1"/>
    </source>
</evidence>
<evidence type="ECO:0000313" key="3">
    <source>
        <dbReference type="Proteomes" id="UP000094849"/>
    </source>
</evidence>
<dbReference type="OrthoDB" id="8775484at2"/>
<dbReference type="STRING" id="1818881.A3196_05060"/>
<keyword evidence="1" id="KW-1133">Transmembrane helix</keyword>
<keyword evidence="1" id="KW-0472">Membrane</keyword>
<evidence type="ECO:0000256" key="1">
    <source>
        <dbReference type="SAM" id="Phobius"/>
    </source>
</evidence>
<dbReference type="Proteomes" id="UP000094849">
    <property type="component" value="Unassembled WGS sequence"/>
</dbReference>
<keyword evidence="3" id="KW-1185">Reference proteome</keyword>
<dbReference type="RefSeq" id="WP_069003050.1">
    <property type="nucleotide sequence ID" value="NZ_LVJW01000006.1"/>
</dbReference>
<gene>
    <name evidence="2" type="ORF">A3196_05060</name>
</gene>
<sequence>MILRRIYMLVPSRHHAEEVVRDLMVARVNRQRIHTVARSAAYLKGLPAARIRQRDGFTAQLDSWFWDINLLLFFAAIAILLIGVWASEWLLVAGCLTLLLASALLGYYYSGQVQQAHIDDFDVPLKHGEFLLLVDLPRWRVSQVERSIRQQHPEVELGGVGWGIDALGI</sequence>
<feature type="transmembrane region" description="Helical" evidence="1">
    <location>
        <begin position="89"/>
        <end position="109"/>
    </location>
</feature>
<name>A0A1E2UN54_9GAMM</name>
<organism evidence="2 3">
    <name type="scientific">Candidatus Thiodiazotropha endoloripes</name>
    <dbReference type="NCBI Taxonomy" id="1818881"/>
    <lineage>
        <taxon>Bacteria</taxon>
        <taxon>Pseudomonadati</taxon>
        <taxon>Pseudomonadota</taxon>
        <taxon>Gammaproteobacteria</taxon>
        <taxon>Chromatiales</taxon>
        <taxon>Sedimenticolaceae</taxon>
        <taxon>Candidatus Thiodiazotropha</taxon>
    </lineage>
</organism>